<protein>
    <recommendedName>
        <fullName evidence="1">Putative DnaT-like domain-containing protein</fullName>
    </recommendedName>
</protein>
<dbReference type="RefSeq" id="WP_190426518.1">
    <property type="nucleotide sequence ID" value="NZ_JAAOCA010000051.1"/>
</dbReference>
<name>A0ABR7Z952_9PSED</name>
<dbReference type="Proteomes" id="UP000805841">
    <property type="component" value="Unassembled WGS sequence"/>
</dbReference>
<accession>A0ABR7Z952</accession>
<dbReference type="InterPro" id="IPR046787">
    <property type="entry name" value="DnaT_2"/>
</dbReference>
<evidence type="ECO:0000313" key="3">
    <source>
        <dbReference type="Proteomes" id="UP000805841"/>
    </source>
</evidence>
<gene>
    <name evidence="2" type="ORF">HAQ05_25740</name>
</gene>
<evidence type="ECO:0000313" key="2">
    <source>
        <dbReference type="EMBL" id="MBD1602086.1"/>
    </source>
</evidence>
<organism evidence="2 3">
    <name type="scientific">Pseudomonas typographi</name>
    <dbReference type="NCBI Taxonomy" id="2715964"/>
    <lineage>
        <taxon>Bacteria</taxon>
        <taxon>Pseudomonadati</taxon>
        <taxon>Pseudomonadota</taxon>
        <taxon>Gammaproteobacteria</taxon>
        <taxon>Pseudomonadales</taxon>
        <taxon>Pseudomonadaceae</taxon>
        <taxon>Pseudomonas</taxon>
    </lineage>
</organism>
<dbReference type="EMBL" id="JAAOCA010000051">
    <property type="protein sequence ID" value="MBD1602086.1"/>
    <property type="molecule type" value="Genomic_DNA"/>
</dbReference>
<comment type="caution">
    <text evidence="2">The sequence shown here is derived from an EMBL/GenBank/DDBJ whole genome shotgun (WGS) entry which is preliminary data.</text>
</comment>
<sequence length="159" mass="17977">MIIVEHGKCDFAANSYAEPRRLAFLGSYYRIPVPDTEPEQERYLLLAVDAMNRMRWRGFPVIGNQPMAWPRKGITMPNGEILGPTIPYGISHGQVMLAAELYAADHGIEPSEPTHYYDKGKAHPLVRSTEQFMTAPPLWVASRTQFADYLMMRGLSIAH</sequence>
<reference evidence="2 3" key="1">
    <citation type="journal article" date="2020" name="Insects">
        <title>Bacteria Belonging to Pseudomonas typographi sp. nov. from the Bark Beetle Ips typographus Have Genomic Potential to Aid in the Host Ecology.</title>
        <authorList>
            <person name="Peral-Aranega E."/>
            <person name="Saati-Santamaria Z."/>
            <person name="Kolarik M."/>
            <person name="Rivas R."/>
            <person name="Garcia-Fraile P."/>
        </authorList>
    </citation>
    <scope>NUCLEOTIDE SEQUENCE [LARGE SCALE GENOMIC DNA]</scope>
    <source>
        <strain evidence="2 3">CA3A</strain>
    </source>
</reference>
<evidence type="ECO:0000259" key="1">
    <source>
        <dbReference type="Pfam" id="PF20557"/>
    </source>
</evidence>
<keyword evidence="3" id="KW-1185">Reference proteome</keyword>
<feature type="domain" description="Putative DnaT-like" evidence="1">
    <location>
        <begin position="2"/>
        <end position="106"/>
    </location>
</feature>
<dbReference type="Pfam" id="PF20557">
    <property type="entry name" value="DnaT_2"/>
    <property type="match status" value="1"/>
</dbReference>
<proteinExistence type="predicted"/>